<evidence type="ECO:0000313" key="3">
    <source>
        <dbReference type="Proteomes" id="UP001054821"/>
    </source>
</evidence>
<evidence type="ECO:0000256" key="1">
    <source>
        <dbReference type="SAM" id="MobiDB-lite"/>
    </source>
</evidence>
<name>A0AAD5F3C9_PRUDU</name>
<dbReference type="Proteomes" id="UP001054821">
    <property type="component" value="Chromosome 1"/>
</dbReference>
<dbReference type="AlphaFoldDB" id="A0AAD5F3C9"/>
<sequence>MAGVSKETEVAAAAVRGNAADKQIVMGNQSDIHPEASSKCACSSSSSGSLESQGGRSGPRRRYPCQIRPRDCPLVYQPPARTLRLPMHPPPSPPPRLRSMTEYSVEELFDIALVKSSSVLLFSSRAHESKGYFDIICIQSGADEIII</sequence>
<keyword evidence="3" id="KW-1185">Reference proteome</keyword>
<accession>A0AAD5F3C9</accession>
<feature type="region of interest" description="Disordered" evidence="1">
    <location>
        <begin position="14"/>
        <end position="66"/>
    </location>
</feature>
<dbReference type="EMBL" id="JAJFAZ020000001">
    <property type="protein sequence ID" value="KAI5351826.1"/>
    <property type="molecule type" value="Genomic_DNA"/>
</dbReference>
<feature type="compositionally biased region" description="Low complexity" evidence="1">
    <location>
        <begin position="37"/>
        <end position="54"/>
    </location>
</feature>
<evidence type="ECO:0000313" key="2">
    <source>
        <dbReference type="EMBL" id="KAI5351826.1"/>
    </source>
</evidence>
<gene>
    <name evidence="2" type="ORF">L3X38_004717</name>
</gene>
<reference evidence="2 3" key="1">
    <citation type="journal article" date="2022" name="G3 (Bethesda)">
        <title>Whole-genome sequence and methylome profiling of the almond [Prunus dulcis (Mill.) D.A. Webb] cultivar 'Nonpareil'.</title>
        <authorList>
            <person name="D'Amico-Willman K.M."/>
            <person name="Ouma W.Z."/>
            <person name="Meulia T."/>
            <person name="Sideli G.M."/>
            <person name="Gradziel T.M."/>
            <person name="Fresnedo-Ramirez J."/>
        </authorList>
    </citation>
    <scope>NUCLEOTIDE SEQUENCE [LARGE SCALE GENOMIC DNA]</scope>
    <source>
        <strain evidence="2">Clone GOH B32 T37-40</strain>
    </source>
</reference>
<organism evidence="2 3">
    <name type="scientific">Prunus dulcis</name>
    <name type="common">Almond</name>
    <name type="synonym">Amygdalus dulcis</name>
    <dbReference type="NCBI Taxonomy" id="3755"/>
    <lineage>
        <taxon>Eukaryota</taxon>
        <taxon>Viridiplantae</taxon>
        <taxon>Streptophyta</taxon>
        <taxon>Embryophyta</taxon>
        <taxon>Tracheophyta</taxon>
        <taxon>Spermatophyta</taxon>
        <taxon>Magnoliopsida</taxon>
        <taxon>eudicotyledons</taxon>
        <taxon>Gunneridae</taxon>
        <taxon>Pentapetalae</taxon>
        <taxon>rosids</taxon>
        <taxon>fabids</taxon>
        <taxon>Rosales</taxon>
        <taxon>Rosaceae</taxon>
        <taxon>Amygdaloideae</taxon>
        <taxon>Amygdaleae</taxon>
        <taxon>Prunus</taxon>
    </lineage>
</organism>
<comment type="caution">
    <text evidence="2">The sequence shown here is derived from an EMBL/GenBank/DDBJ whole genome shotgun (WGS) entry which is preliminary data.</text>
</comment>
<protein>
    <submittedName>
        <fullName evidence="2">Uncharacterized protein</fullName>
    </submittedName>
</protein>
<proteinExistence type="predicted"/>